<keyword evidence="5 9" id="KW-0067">ATP-binding</keyword>
<evidence type="ECO:0000256" key="9">
    <source>
        <dbReference type="PIRSR" id="PIRSR001589-2"/>
    </source>
</evidence>
<proteinExistence type="inferred from homology"/>
<feature type="binding site" evidence="9">
    <location>
        <position position="286"/>
    </location>
    <ligand>
        <name>ATP</name>
        <dbReference type="ChEBI" id="CHEBI:30616"/>
    </ligand>
</feature>
<evidence type="ECO:0000313" key="12">
    <source>
        <dbReference type="EMBL" id="RAW91535.1"/>
    </source>
</evidence>
<dbReference type="EMBL" id="NSCI01000008">
    <property type="protein sequence ID" value="RAW91535.1"/>
    <property type="molecule type" value="Genomic_DNA"/>
</dbReference>
<comment type="catalytic activity">
    <reaction evidence="7">
        <text>L-aspartate + L-glutamine + ATP + H2O = L-asparagine + L-glutamate + AMP + diphosphate + H(+)</text>
        <dbReference type="Rhea" id="RHEA:12228"/>
        <dbReference type="ChEBI" id="CHEBI:15377"/>
        <dbReference type="ChEBI" id="CHEBI:15378"/>
        <dbReference type="ChEBI" id="CHEBI:29985"/>
        <dbReference type="ChEBI" id="CHEBI:29991"/>
        <dbReference type="ChEBI" id="CHEBI:30616"/>
        <dbReference type="ChEBI" id="CHEBI:33019"/>
        <dbReference type="ChEBI" id="CHEBI:58048"/>
        <dbReference type="ChEBI" id="CHEBI:58359"/>
        <dbReference type="ChEBI" id="CHEBI:456215"/>
        <dbReference type="EC" id="6.3.5.4"/>
    </reaction>
</comment>
<dbReference type="RefSeq" id="WP_113025359.1">
    <property type="nucleotide sequence ID" value="NZ_CAWNWQ010000008.1"/>
</dbReference>
<feature type="domain" description="Glutamine amidotransferase type-2" evidence="11">
    <location>
        <begin position="2"/>
        <end position="211"/>
    </location>
</feature>
<dbReference type="CDD" id="cd00712">
    <property type="entry name" value="AsnB"/>
    <property type="match status" value="1"/>
</dbReference>
<dbReference type="Pfam" id="PF00733">
    <property type="entry name" value="Asn_synthase"/>
    <property type="match status" value="1"/>
</dbReference>
<dbReference type="GO" id="GO:0006529">
    <property type="term" value="P:asparagine biosynthetic process"/>
    <property type="evidence" value="ECO:0007669"/>
    <property type="project" value="UniProtKB-KW"/>
</dbReference>
<evidence type="ECO:0000256" key="1">
    <source>
        <dbReference type="ARBA" id="ARBA00005187"/>
    </source>
</evidence>
<dbReference type="PROSITE" id="PS51278">
    <property type="entry name" value="GATASE_TYPE_2"/>
    <property type="match status" value="1"/>
</dbReference>
<accession>A0A329VI64</accession>
<evidence type="ECO:0000256" key="8">
    <source>
        <dbReference type="PIRSR" id="PIRSR001589-1"/>
    </source>
</evidence>
<evidence type="ECO:0000256" key="7">
    <source>
        <dbReference type="ARBA" id="ARBA00048741"/>
    </source>
</evidence>
<dbReference type="InterPro" id="IPR033738">
    <property type="entry name" value="AsnB_N"/>
</dbReference>
<dbReference type="GO" id="GO:0004066">
    <property type="term" value="F:asparagine synthase (glutamine-hydrolyzing) activity"/>
    <property type="evidence" value="ECO:0007669"/>
    <property type="project" value="UniProtKB-EC"/>
</dbReference>
<feature type="binding site" evidence="9">
    <location>
        <position position="99"/>
    </location>
    <ligand>
        <name>L-glutamine</name>
        <dbReference type="ChEBI" id="CHEBI:58359"/>
    </ligand>
</feature>
<dbReference type="GO" id="GO:0005524">
    <property type="term" value="F:ATP binding"/>
    <property type="evidence" value="ECO:0007669"/>
    <property type="project" value="UniProtKB-KW"/>
</dbReference>
<comment type="pathway">
    <text evidence="1">Amino-acid biosynthesis; L-asparagine biosynthesis; L-asparagine from L-aspartate (L-Gln route): step 1/1.</text>
</comment>
<feature type="site" description="Important for beta-aspartyl-AMP intermediate formation" evidence="10">
    <location>
        <position position="360"/>
    </location>
</feature>
<keyword evidence="6 8" id="KW-0315">Glutamine amidotransferase</keyword>
<dbReference type="CDD" id="cd01991">
    <property type="entry name" value="Asn_synthase_B_C"/>
    <property type="match status" value="1"/>
</dbReference>
<feature type="active site" description="For GATase activity" evidence="8">
    <location>
        <position position="2"/>
    </location>
</feature>
<dbReference type="Gene3D" id="3.40.50.620">
    <property type="entry name" value="HUPs"/>
    <property type="match status" value="1"/>
</dbReference>
<dbReference type="InterPro" id="IPR051786">
    <property type="entry name" value="ASN_synthetase/amidase"/>
</dbReference>
<dbReference type="Pfam" id="PF13537">
    <property type="entry name" value="GATase_7"/>
    <property type="match status" value="1"/>
</dbReference>
<dbReference type="PANTHER" id="PTHR43284">
    <property type="entry name" value="ASPARAGINE SYNTHETASE (GLUTAMINE-HYDROLYZING)"/>
    <property type="match status" value="1"/>
</dbReference>
<evidence type="ECO:0000313" key="13">
    <source>
        <dbReference type="Proteomes" id="UP000250870"/>
    </source>
</evidence>
<name>A0A329VI64_9GAMM</name>
<dbReference type="AlphaFoldDB" id="A0A329VI64"/>
<dbReference type="InterPro" id="IPR029055">
    <property type="entry name" value="Ntn_hydrolases_N"/>
</dbReference>
<dbReference type="InterPro" id="IPR001962">
    <property type="entry name" value="Asn_synthase"/>
</dbReference>
<dbReference type="EC" id="6.3.5.4" evidence="3"/>
<protein>
    <recommendedName>
        <fullName evidence="3">asparagine synthase (glutamine-hydrolyzing)</fullName>
        <ecNumber evidence="3">6.3.5.4</ecNumber>
    </recommendedName>
</protein>
<dbReference type="SUPFAM" id="SSF56235">
    <property type="entry name" value="N-terminal nucleophile aminohydrolases (Ntn hydrolases)"/>
    <property type="match status" value="1"/>
</dbReference>
<reference evidence="12 13" key="1">
    <citation type="journal article" date="2018" name="Int. J. Syst. Evol. Microbiol.">
        <title>Whole-genome-based revisit of Photorhabdus phylogeny: proposal for the elevation of most Photorhabdus subspecies to the species level and description of one novel species Photorhabdus bodei sp. nov., and one novel subspecies Photorhabdus laumondii subsp. clarkei subsp. nov.</title>
        <authorList>
            <person name="Machado R.A.R."/>
            <person name="Wuthrich D."/>
            <person name="Kuhnert P."/>
            <person name="Arce C.C.M."/>
            <person name="Thonen L."/>
            <person name="Ruiz C."/>
            <person name="Zhang X."/>
            <person name="Robert C.A.M."/>
            <person name="Karimi J."/>
            <person name="Kamali S."/>
            <person name="Ma J."/>
            <person name="Bruggmann R."/>
            <person name="Erb M."/>
        </authorList>
    </citation>
    <scope>NUCLEOTIDE SEQUENCE [LARGE SCALE GENOMIC DNA]</scope>
    <source>
        <strain evidence="12 13">BOJ-47</strain>
    </source>
</reference>
<comment type="similarity">
    <text evidence="2">Belongs to the asparagine synthetase family.</text>
</comment>
<evidence type="ECO:0000259" key="11">
    <source>
        <dbReference type="PROSITE" id="PS51278"/>
    </source>
</evidence>
<comment type="caution">
    <text evidence="12">The sequence shown here is derived from an EMBL/GenBank/DDBJ whole genome shotgun (WGS) entry which is preliminary data.</text>
</comment>
<evidence type="ECO:0000256" key="3">
    <source>
        <dbReference type="ARBA" id="ARBA00012737"/>
    </source>
</evidence>
<keyword evidence="4 9" id="KW-0547">Nucleotide-binding</keyword>
<dbReference type="InterPro" id="IPR017932">
    <property type="entry name" value="GATase_2_dom"/>
</dbReference>
<evidence type="ECO:0000256" key="6">
    <source>
        <dbReference type="ARBA" id="ARBA00022962"/>
    </source>
</evidence>
<evidence type="ECO:0000256" key="5">
    <source>
        <dbReference type="ARBA" id="ARBA00022840"/>
    </source>
</evidence>
<dbReference type="GO" id="GO:0005829">
    <property type="term" value="C:cytosol"/>
    <property type="evidence" value="ECO:0007669"/>
    <property type="project" value="TreeGrafter"/>
</dbReference>
<dbReference type="Proteomes" id="UP000250870">
    <property type="component" value="Unassembled WGS sequence"/>
</dbReference>
<dbReference type="InterPro" id="IPR014729">
    <property type="entry name" value="Rossmann-like_a/b/a_fold"/>
</dbReference>
<dbReference type="Gene3D" id="3.60.20.10">
    <property type="entry name" value="Glutamine Phosphoribosylpyrophosphate, subunit 1, domain 1"/>
    <property type="match status" value="1"/>
</dbReference>
<keyword evidence="8" id="KW-0028">Amino-acid biosynthesis</keyword>
<evidence type="ECO:0000256" key="10">
    <source>
        <dbReference type="PIRSR" id="PIRSR001589-3"/>
    </source>
</evidence>
<dbReference type="InterPro" id="IPR006426">
    <property type="entry name" value="Asn_synth_AEB"/>
</dbReference>
<organism evidence="12 13">
    <name type="scientific">Photorhabdus laumondii subsp. clarkei</name>
    <dbReference type="NCBI Taxonomy" id="2029685"/>
    <lineage>
        <taxon>Bacteria</taxon>
        <taxon>Pseudomonadati</taxon>
        <taxon>Pseudomonadota</taxon>
        <taxon>Gammaproteobacteria</taxon>
        <taxon>Enterobacterales</taxon>
        <taxon>Morganellaceae</taxon>
        <taxon>Photorhabdus</taxon>
    </lineage>
</organism>
<sequence>MCGIFGYVSFNNNNLTDSTVKAMGDIIEYRGPDGQGIYSSKNVALGNQRLAIIDIENGNQPFYSDDKTIVVVQNGEIFNHIELAEELINTPFECKTHSDTEVILRLYEKYGPTFISKLNGMFAIAIWDSKLQQLLLIRDRIGEKPLHYYKEENFIIFGSEIKSILAAGIERKLNKKALDTLLTYNYVIPPLTMFENVYHVMPGTYLKITRNKCETITWWDLSKIKVQVKDEEIIINEFNSLLEDAVNIRLRSDVPFGAFLSGGVDSSTIVGLMSKHLEHPVKTFSIGFHDPLYDESIFAQQAADRFNTDHTMEKVEANLLNLWPKATYHCDQPHGDVSFMPTYRVAELAAHNVKMVLTGDGADELFAGYDKYKSFFQKNNDSLTDEEFRIKYIDNISVFKKEQKSNLYNKNFYRSLEDFDAKEFIKPLFEKSKNMDRINQALYIDTILLLPGNNLVKPDRMGMAVSIENRAPFLDYRIIEFAFSIPGNLKLRNNETKYIYKKSVVNLIGSDLAYRKKQMFTVPIGEWLKNELKDFVNELLFSEKAKKRNIFNTDYINKIYKDHCHGKKNNTRELRLLMAIEIWFRKFMDE</sequence>
<dbReference type="PANTHER" id="PTHR43284:SF1">
    <property type="entry name" value="ASPARAGINE SYNTHETASE"/>
    <property type="match status" value="1"/>
</dbReference>
<dbReference type="PIRSF" id="PIRSF001589">
    <property type="entry name" value="Asn_synthetase_glu-h"/>
    <property type="match status" value="1"/>
</dbReference>
<gene>
    <name evidence="12" type="primary">asnB</name>
    <name evidence="12" type="ORF">CKY01_08210</name>
</gene>
<dbReference type="NCBIfam" id="TIGR01536">
    <property type="entry name" value="asn_synth_AEB"/>
    <property type="match status" value="1"/>
</dbReference>
<evidence type="ECO:0000256" key="4">
    <source>
        <dbReference type="ARBA" id="ARBA00022741"/>
    </source>
</evidence>
<dbReference type="SUPFAM" id="SSF52402">
    <property type="entry name" value="Adenine nucleotide alpha hydrolases-like"/>
    <property type="match status" value="1"/>
</dbReference>
<keyword evidence="8" id="KW-0061">Asparagine biosynthesis</keyword>
<evidence type="ECO:0000256" key="2">
    <source>
        <dbReference type="ARBA" id="ARBA00005752"/>
    </source>
</evidence>